<keyword evidence="5" id="KW-1185">Reference proteome</keyword>
<name>A0A514CTR3_9CAUD</name>
<dbReference type="Proteomes" id="UP000316962">
    <property type="component" value="Segment"/>
</dbReference>
<dbReference type="EMBL" id="MK962628">
    <property type="protein sequence ID" value="QDH83865.1"/>
    <property type="molecule type" value="Genomic_DNA"/>
</dbReference>
<feature type="region of interest" description="Disordered" evidence="3">
    <location>
        <begin position="38"/>
        <end position="60"/>
    </location>
</feature>
<dbReference type="InterPro" id="IPR023347">
    <property type="entry name" value="Lysozyme_dom_sf"/>
</dbReference>
<evidence type="ECO:0000256" key="1">
    <source>
        <dbReference type="ARBA" id="ARBA00022529"/>
    </source>
</evidence>
<sequence>MAVTRDSQPLRPAGVSSAQIAQSQVQNARPDVAAHLNATGRTSDPMSAQSSATATTASSQADNTVLRTILGYTEKLAWKGLEISRQEAYARGQQAAMQGLSEDRLGNDPTTRDWEVAGKRDMAAKMALASRQAQFAADLKQNREKSPAEFAKLMEFSRKALWDQMQGMSREARASLTQQLMASDASLQATHSKEHAKFIIEQKQAGIAAITQTMVNDLDMSKDDAIAYTANIGKFTSFMHGVVTSTDMPTDVKQKLLTEMTGFALDGNHQLLYRELRDTEVPLPDGRTGSMLSLLPIKEQAALGEKFRKAKNETQLFEHGDYFNNLAKLEADLSNPLADKPDPQDVSNILMQGASRGIISASKYESVMKAVYLANGKEMNKSAIADAYMRGDSQKLNNLGATQTEGLDALRETMQRKAVPLGKQVETFHAAGMAGSAGAFTEIGKLMQPAFNEVMASKDGGVTEASASMFKQFFAQMDAAERGGQQGAFHLAMAGLSDEQQTIAAYMRNAVKTEGRSVEDASRLAAERVARDVAMPPDARKRMALSPERTKEDAAMVAEIGEMGLLSTAWSGLKFWSADEANRRAITPFRVGGTGNERLNDGAVAQAKLAMQEELAWIGEQNPLLPADARKSKALAAVANRTIPTEDGPFILPKGATVQSVFGVDAPKDRVGVVLDELTKGLKGDAAHIGYRIDSGGKLRYERLNGDGQLMSAATLEPSTVSGMLEVQRNREAARVNRLIGEGTTVQQSGGSVTFNGANTAAVDPTVMHQLRSNLVNHEGVRSDPYDDLSGRGIRTGGVGVSSTNTYFPASARNRTWTQQEINSTFAMASNEAAMAGTKVQQQLGVTSNDAFLLFAELAYQSGPGFASTPAYKPLMQAIASGDQAAAAEAIKSTPAYKWTGEKSARREFYERSINNIFKR</sequence>
<dbReference type="Gene3D" id="1.10.530.40">
    <property type="match status" value="1"/>
</dbReference>
<organism evidence="4 5">
    <name type="scientific">Achromobacter phage vB_AxyP_19-32_Axy09</name>
    <dbReference type="NCBI Taxonomy" id="2591040"/>
    <lineage>
        <taxon>Viruses</taxon>
        <taxon>Duplodnaviria</taxon>
        <taxon>Heunggongvirae</taxon>
        <taxon>Uroviricota</taxon>
        <taxon>Caudoviricetes</taxon>
        <taxon>Autographivirales</taxon>
        <taxon>Autoscriptoviridae</taxon>
        <taxon>Axyvirus</taxon>
        <taxon>Axyvirus 1932Axy09</taxon>
    </lineage>
</organism>
<accession>A0A514CTR3</accession>
<reference evidence="4 5" key="1">
    <citation type="submission" date="2019-05" db="EMBL/GenBank/DDBJ databases">
        <title>Complete genome sequence of sixteen phages from Abidjan, cote d'Ivoire, isolated on a single strain of Achromobacter xylosoxidans.</title>
        <authorList>
            <person name="Essoh C."/>
            <person name="Vernadet J.-P."/>
            <person name="Vergnaud G."/>
            <person name="Pourcel C."/>
        </authorList>
    </citation>
    <scope>NUCLEOTIDE SEQUENCE [LARGE SCALE GENOMIC DNA]</scope>
</reference>
<keyword evidence="1" id="KW-0929">Antimicrobial</keyword>
<protein>
    <submittedName>
        <fullName evidence="4">Putative baseplate protein</fullName>
    </submittedName>
</protein>
<evidence type="ECO:0000256" key="3">
    <source>
        <dbReference type="SAM" id="MobiDB-lite"/>
    </source>
</evidence>
<proteinExistence type="predicted"/>
<feature type="compositionally biased region" description="Low complexity" evidence="3">
    <location>
        <begin position="47"/>
        <end position="60"/>
    </location>
</feature>
<dbReference type="InterPro" id="IPR023346">
    <property type="entry name" value="Lysozyme-like_dom_sf"/>
</dbReference>
<evidence type="ECO:0000256" key="2">
    <source>
        <dbReference type="ARBA" id="ARBA00022638"/>
    </source>
</evidence>
<dbReference type="GO" id="GO:0003796">
    <property type="term" value="F:lysozyme activity"/>
    <property type="evidence" value="ECO:0007669"/>
    <property type="project" value="InterPro"/>
</dbReference>
<evidence type="ECO:0000313" key="5">
    <source>
        <dbReference type="Proteomes" id="UP000316962"/>
    </source>
</evidence>
<evidence type="ECO:0000313" key="4">
    <source>
        <dbReference type="EMBL" id="QDH83865.1"/>
    </source>
</evidence>
<dbReference type="GO" id="GO:0042742">
    <property type="term" value="P:defense response to bacterium"/>
    <property type="evidence" value="ECO:0007669"/>
    <property type="project" value="UniProtKB-KW"/>
</dbReference>
<dbReference type="GO" id="GO:0031640">
    <property type="term" value="P:killing of cells of another organism"/>
    <property type="evidence" value="ECO:0007669"/>
    <property type="project" value="UniProtKB-KW"/>
</dbReference>
<gene>
    <name evidence="4" type="ORF">Axy09_039</name>
</gene>
<dbReference type="SUPFAM" id="SSF53955">
    <property type="entry name" value="Lysozyme-like"/>
    <property type="match status" value="1"/>
</dbReference>
<keyword evidence="2" id="KW-0081">Bacteriolytic enzyme</keyword>